<dbReference type="GO" id="GO:0005737">
    <property type="term" value="C:cytoplasm"/>
    <property type="evidence" value="ECO:0007669"/>
    <property type="project" value="TreeGrafter"/>
</dbReference>
<dbReference type="GO" id="GO:0007165">
    <property type="term" value="P:signal transduction"/>
    <property type="evidence" value="ECO:0007669"/>
    <property type="project" value="TreeGrafter"/>
</dbReference>
<keyword evidence="2" id="KW-0808">Transferase</keyword>
<dbReference type="InterPro" id="IPR011009">
    <property type="entry name" value="Kinase-like_dom_sf"/>
</dbReference>
<dbReference type="PROSITE" id="PS50011">
    <property type="entry name" value="PROTEIN_KINASE_DOM"/>
    <property type="match status" value="1"/>
</dbReference>
<dbReference type="InterPro" id="IPR050167">
    <property type="entry name" value="Ser_Thr_protein_kinase"/>
</dbReference>
<gene>
    <name evidence="2" type="ORF">HaLaN_28793</name>
</gene>
<dbReference type="EMBL" id="BLLF01004658">
    <property type="protein sequence ID" value="GFH30023.1"/>
    <property type="molecule type" value="Genomic_DNA"/>
</dbReference>
<dbReference type="Proteomes" id="UP000485058">
    <property type="component" value="Unassembled WGS sequence"/>
</dbReference>
<accession>A0A6A0ACF3</accession>
<dbReference type="SUPFAM" id="SSF56112">
    <property type="entry name" value="Protein kinase-like (PK-like)"/>
    <property type="match status" value="1"/>
</dbReference>
<dbReference type="Gene3D" id="1.10.510.10">
    <property type="entry name" value="Transferase(Phosphotransferase) domain 1"/>
    <property type="match status" value="1"/>
</dbReference>
<evidence type="ECO:0000313" key="2">
    <source>
        <dbReference type="EMBL" id="GFH30023.1"/>
    </source>
</evidence>
<feature type="domain" description="Protein kinase" evidence="1">
    <location>
        <begin position="1"/>
        <end position="82"/>
    </location>
</feature>
<proteinExistence type="predicted"/>
<dbReference type="InterPro" id="IPR000719">
    <property type="entry name" value="Prot_kinase_dom"/>
</dbReference>
<evidence type="ECO:0000259" key="1">
    <source>
        <dbReference type="PROSITE" id="PS50011"/>
    </source>
</evidence>
<dbReference type="GO" id="GO:0004672">
    <property type="term" value="F:protein kinase activity"/>
    <property type="evidence" value="ECO:0007669"/>
    <property type="project" value="InterPro"/>
</dbReference>
<sequence length="82" mass="8806">IVHADLKPRNVLLKANPLVQRGFVAKVADFGLSVKVAPGKDHVDGVVQGTLSHMAPETLLHGHLGPPADVYAFGIMLWELMT</sequence>
<dbReference type="PANTHER" id="PTHR23257:SF963">
    <property type="entry name" value="AT08303P"/>
    <property type="match status" value="1"/>
</dbReference>
<dbReference type="Pfam" id="PF00069">
    <property type="entry name" value="Pkinase"/>
    <property type="match status" value="1"/>
</dbReference>
<keyword evidence="3" id="KW-1185">Reference proteome</keyword>
<dbReference type="GO" id="GO:0005524">
    <property type="term" value="F:ATP binding"/>
    <property type="evidence" value="ECO:0007669"/>
    <property type="project" value="InterPro"/>
</dbReference>
<feature type="non-terminal residue" evidence="2">
    <location>
        <position position="82"/>
    </location>
</feature>
<protein>
    <submittedName>
        <fullName evidence="2">Putative serine/threonine-protein kinase pats1</fullName>
    </submittedName>
</protein>
<keyword evidence="2" id="KW-0418">Kinase</keyword>
<dbReference type="InterPro" id="IPR008271">
    <property type="entry name" value="Ser/Thr_kinase_AS"/>
</dbReference>
<feature type="non-terminal residue" evidence="2">
    <location>
        <position position="1"/>
    </location>
</feature>
<dbReference type="PROSITE" id="PS00108">
    <property type="entry name" value="PROTEIN_KINASE_ST"/>
    <property type="match status" value="1"/>
</dbReference>
<organism evidence="2 3">
    <name type="scientific">Haematococcus lacustris</name>
    <name type="common">Green alga</name>
    <name type="synonym">Haematococcus pluvialis</name>
    <dbReference type="NCBI Taxonomy" id="44745"/>
    <lineage>
        <taxon>Eukaryota</taxon>
        <taxon>Viridiplantae</taxon>
        <taxon>Chlorophyta</taxon>
        <taxon>core chlorophytes</taxon>
        <taxon>Chlorophyceae</taxon>
        <taxon>CS clade</taxon>
        <taxon>Chlamydomonadales</taxon>
        <taxon>Haematococcaceae</taxon>
        <taxon>Haematococcus</taxon>
    </lineage>
</organism>
<name>A0A6A0ACF3_HAELA</name>
<dbReference type="PANTHER" id="PTHR23257">
    <property type="entry name" value="SERINE-THREONINE PROTEIN KINASE"/>
    <property type="match status" value="1"/>
</dbReference>
<comment type="caution">
    <text evidence="2">The sequence shown here is derived from an EMBL/GenBank/DDBJ whole genome shotgun (WGS) entry which is preliminary data.</text>
</comment>
<evidence type="ECO:0000313" key="3">
    <source>
        <dbReference type="Proteomes" id="UP000485058"/>
    </source>
</evidence>
<reference evidence="2 3" key="1">
    <citation type="submission" date="2020-02" db="EMBL/GenBank/DDBJ databases">
        <title>Draft genome sequence of Haematococcus lacustris strain NIES-144.</title>
        <authorList>
            <person name="Morimoto D."/>
            <person name="Nakagawa S."/>
            <person name="Yoshida T."/>
            <person name="Sawayama S."/>
        </authorList>
    </citation>
    <scope>NUCLEOTIDE SEQUENCE [LARGE SCALE GENOMIC DNA]</scope>
    <source>
        <strain evidence="2 3">NIES-144</strain>
    </source>
</reference>
<dbReference type="AlphaFoldDB" id="A0A6A0ACF3"/>